<name>A0A5C9A712_9GAMM</name>
<dbReference type="EMBL" id="VRZA01000001">
    <property type="protein sequence ID" value="TXS96755.1"/>
    <property type="molecule type" value="Genomic_DNA"/>
</dbReference>
<organism evidence="1 2">
    <name type="scientific">Parahaliea maris</name>
    <dbReference type="NCBI Taxonomy" id="2716870"/>
    <lineage>
        <taxon>Bacteria</taxon>
        <taxon>Pseudomonadati</taxon>
        <taxon>Pseudomonadota</taxon>
        <taxon>Gammaproteobacteria</taxon>
        <taxon>Cellvibrionales</taxon>
        <taxon>Halieaceae</taxon>
        <taxon>Parahaliea</taxon>
    </lineage>
</organism>
<sequence length="212" mass="23449">MAVAGCGGYEVKNLAKTDIDLVADEVIIESRRLVRELTVKLYRRNPAELHKIPGMTIEGRVALLKVNERELDFPELQGRQGIDAMNLAFAPDYRGDRVFALVAGLGGMLRQSYGYRPEFFLPDSLNAEALATSARNVEVLVWKLKNTRRPDGSLYLISHENGGVVDNLSFERLFGKLIALQDLLARVAADADDRLITSAVHTASTVFIPLPI</sequence>
<dbReference type="AlphaFoldDB" id="A0A5C9A712"/>
<accession>A0A5C9A712</accession>
<protein>
    <submittedName>
        <fullName evidence="1">Uncharacterized protein</fullName>
    </submittedName>
</protein>
<gene>
    <name evidence="1" type="ORF">FV139_00810</name>
</gene>
<evidence type="ECO:0000313" key="2">
    <source>
        <dbReference type="Proteomes" id="UP000321039"/>
    </source>
</evidence>
<evidence type="ECO:0000313" key="1">
    <source>
        <dbReference type="EMBL" id="TXS96755.1"/>
    </source>
</evidence>
<comment type="caution">
    <text evidence="1">The sequence shown here is derived from an EMBL/GenBank/DDBJ whole genome shotgun (WGS) entry which is preliminary data.</text>
</comment>
<proteinExistence type="predicted"/>
<keyword evidence="2" id="KW-1185">Reference proteome</keyword>
<dbReference type="Proteomes" id="UP000321039">
    <property type="component" value="Unassembled WGS sequence"/>
</dbReference>
<reference evidence="1 2" key="1">
    <citation type="submission" date="2019-08" db="EMBL/GenBank/DDBJ databases">
        <title>Parahaliea maris sp. nov., isolated from the surface seawater.</title>
        <authorList>
            <person name="Liu Y."/>
        </authorList>
    </citation>
    <scope>NUCLEOTIDE SEQUENCE [LARGE SCALE GENOMIC DNA]</scope>
    <source>
        <strain evidence="1 2">HSLHS9</strain>
    </source>
</reference>